<name>A0A699Q1U0_TANCI</name>
<proteinExistence type="predicted"/>
<dbReference type="AlphaFoldDB" id="A0A699Q1U0"/>
<accession>A0A699Q1U0</accession>
<evidence type="ECO:0000313" key="1">
    <source>
        <dbReference type="EMBL" id="GFC58832.1"/>
    </source>
</evidence>
<organism evidence="1">
    <name type="scientific">Tanacetum cinerariifolium</name>
    <name type="common">Dalmatian daisy</name>
    <name type="synonym">Chrysanthemum cinerariifolium</name>
    <dbReference type="NCBI Taxonomy" id="118510"/>
    <lineage>
        <taxon>Eukaryota</taxon>
        <taxon>Viridiplantae</taxon>
        <taxon>Streptophyta</taxon>
        <taxon>Embryophyta</taxon>
        <taxon>Tracheophyta</taxon>
        <taxon>Spermatophyta</taxon>
        <taxon>Magnoliopsida</taxon>
        <taxon>eudicotyledons</taxon>
        <taxon>Gunneridae</taxon>
        <taxon>Pentapetalae</taxon>
        <taxon>asterids</taxon>
        <taxon>campanulids</taxon>
        <taxon>Asterales</taxon>
        <taxon>Asteraceae</taxon>
        <taxon>Asteroideae</taxon>
        <taxon>Anthemideae</taxon>
        <taxon>Anthemidinae</taxon>
        <taxon>Tanacetum</taxon>
    </lineage>
</organism>
<dbReference type="EMBL" id="BKCJ010979041">
    <property type="protein sequence ID" value="GFC58832.1"/>
    <property type="molecule type" value="Genomic_DNA"/>
</dbReference>
<protein>
    <submittedName>
        <fullName evidence="1">Uncharacterized protein</fullName>
    </submittedName>
</protein>
<sequence>MELVFVRCGTIVLVFQMTFVTIIEHEVSSLAISSYIPAMIVSPASQEVLKLRF</sequence>
<gene>
    <name evidence="1" type="ORF">Tci_830802</name>
</gene>
<reference evidence="1" key="1">
    <citation type="journal article" date="2019" name="Sci. Rep.">
        <title>Draft genome of Tanacetum cinerariifolium, the natural source of mosquito coil.</title>
        <authorList>
            <person name="Yamashiro T."/>
            <person name="Shiraishi A."/>
            <person name="Satake H."/>
            <person name="Nakayama K."/>
        </authorList>
    </citation>
    <scope>NUCLEOTIDE SEQUENCE</scope>
</reference>
<comment type="caution">
    <text evidence="1">The sequence shown here is derived from an EMBL/GenBank/DDBJ whole genome shotgun (WGS) entry which is preliminary data.</text>
</comment>
<feature type="non-terminal residue" evidence="1">
    <location>
        <position position="53"/>
    </location>
</feature>